<accession>A0A0F9NW97</accession>
<evidence type="ECO:0000256" key="1">
    <source>
        <dbReference type="ARBA" id="ARBA00006739"/>
    </source>
</evidence>
<organism evidence="5">
    <name type="scientific">marine sediment metagenome</name>
    <dbReference type="NCBI Taxonomy" id="412755"/>
    <lineage>
        <taxon>unclassified sequences</taxon>
        <taxon>metagenomes</taxon>
        <taxon>ecological metagenomes</taxon>
    </lineage>
</organism>
<feature type="domain" description="Glycosyltransferase 2-like" evidence="4">
    <location>
        <begin position="5"/>
        <end position="159"/>
    </location>
</feature>
<protein>
    <recommendedName>
        <fullName evidence="4">Glycosyltransferase 2-like domain-containing protein</fullName>
    </recommendedName>
</protein>
<comment type="similarity">
    <text evidence="1">Belongs to the glycosyltransferase 2 family.</text>
</comment>
<name>A0A0F9NW97_9ZZZZ</name>
<dbReference type="Pfam" id="PF00535">
    <property type="entry name" value="Glycos_transf_2"/>
    <property type="match status" value="1"/>
</dbReference>
<dbReference type="GO" id="GO:0006506">
    <property type="term" value="P:GPI anchor biosynthetic process"/>
    <property type="evidence" value="ECO:0007669"/>
    <property type="project" value="TreeGrafter"/>
</dbReference>
<sequence>MPKVSIITPARNEEKSIGGLIDRIKEAGIKEDYELVVVDDSDNNFTATKALAMNARVIEGRHKGLAQAVIDGIEGTDGEYVIVMDADLQHPPELLPKVVETLDQHDLVVVTKHSKDATDELSGWRKLQSNLAVFSAHMLIPAPVSDPMAGFFGVRRECLKGVELNAIGFKIGLEIFAKAKWVTHCEIPMSFAKREAGESK</sequence>
<dbReference type="GO" id="GO:0006488">
    <property type="term" value="P:dolichol-linked oligosaccharide biosynthetic process"/>
    <property type="evidence" value="ECO:0007669"/>
    <property type="project" value="TreeGrafter"/>
</dbReference>
<dbReference type="PANTHER" id="PTHR43398">
    <property type="entry name" value="DOLICHOL-PHOSPHATE MANNOSYLTRANSFERASE SUBUNIT 1"/>
    <property type="match status" value="1"/>
</dbReference>
<proteinExistence type="inferred from homology"/>
<keyword evidence="3" id="KW-0808">Transferase</keyword>
<dbReference type="GO" id="GO:0035269">
    <property type="term" value="P:protein O-linked glycosylation via mannose"/>
    <property type="evidence" value="ECO:0007669"/>
    <property type="project" value="TreeGrafter"/>
</dbReference>
<evidence type="ECO:0000313" key="5">
    <source>
        <dbReference type="EMBL" id="KKM93155.1"/>
    </source>
</evidence>
<dbReference type="GO" id="GO:0004582">
    <property type="term" value="F:dolichyl-phosphate beta-D-mannosyltransferase activity"/>
    <property type="evidence" value="ECO:0007669"/>
    <property type="project" value="InterPro"/>
</dbReference>
<dbReference type="EMBL" id="LAZR01006304">
    <property type="protein sequence ID" value="KKM93155.1"/>
    <property type="molecule type" value="Genomic_DNA"/>
</dbReference>
<dbReference type="InterPro" id="IPR029044">
    <property type="entry name" value="Nucleotide-diphossugar_trans"/>
</dbReference>
<evidence type="ECO:0000256" key="2">
    <source>
        <dbReference type="ARBA" id="ARBA00022676"/>
    </source>
</evidence>
<evidence type="ECO:0000259" key="4">
    <source>
        <dbReference type="Pfam" id="PF00535"/>
    </source>
</evidence>
<reference evidence="5" key="1">
    <citation type="journal article" date="2015" name="Nature">
        <title>Complex archaea that bridge the gap between prokaryotes and eukaryotes.</title>
        <authorList>
            <person name="Spang A."/>
            <person name="Saw J.H."/>
            <person name="Jorgensen S.L."/>
            <person name="Zaremba-Niedzwiedzka K."/>
            <person name="Martijn J."/>
            <person name="Lind A.E."/>
            <person name="van Eijk R."/>
            <person name="Schleper C."/>
            <person name="Guy L."/>
            <person name="Ettema T.J."/>
        </authorList>
    </citation>
    <scope>NUCLEOTIDE SEQUENCE</scope>
</reference>
<comment type="caution">
    <text evidence="5">The sequence shown here is derived from an EMBL/GenBank/DDBJ whole genome shotgun (WGS) entry which is preliminary data.</text>
</comment>
<dbReference type="InterPro" id="IPR039528">
    <property type="entry name" value="DPM1-like"/>
</dbReference>
<evidence type="ECO:0000256" key="3">
    <source>
        <dbReference type="ARBA" id="ARBA00022679"/>
    </source>
</evidence>
<dbReference type="Gene3D" id="3.90.550.10">
    <property type="entry name" value="Spore Coat Polysaccharide Biosynthesis Protein SpsA, Chain A"/>
    <property type="match status" value="1"/>
</dbReference>
<dbReference type="PANTHER" id="PTHR43398:SF1">
    <property type="entry name" value="DOLICHOL-PHOSPHATE MANNOSYLTRANSFERASE SUBUNIT 1"/>
    <property type="match status" value="1"/>
</dbReference>
<feature type="non-terminal residue" evidence="5">
    <location>
        <position position="200"/>
    </location>
</feature>
<dbReference type="GO" id="GO:0016020">
    <property type="term" value="C:membrane"/>
    <property type="evidence" value="ECO:0007669"/>
    <property type="project" value="GOC"/>
</dbReference>
<dbReference type="InterPro" id="IPR001173">
    <property type="entry name" value="Glyco_trans_2-like"/>
</dbReference>
<dbReference type="AlphaFoldDB" id="A0A0F9NW97"/>
<gene>
    <name evidence="5" type="ORF">LCGC14_1211190</name>
</gene>
<dbReference type="SUPFAM" id="SSF53448">
    <property type="entry name" value="Nucleotide-diphospho-sugar transferases"/>
    <property type="match status" value="1"/>
</dbReference>
<keyword evidence="2" id="KW-0328">Glycosyltransferase</keyword>